<dbReference type="EMBL" id="JAABOP010000002">
    <property type="protein sequence ID" value="NER10548.1"/>
    <property type="molecule type" value="Genomic_DNA"/>
</dbReference>
<dbReference type="EC" id="1.13.11.63" evidence="1"/>
<dbReference type="AlphaFoldDB" id="A0A6P0UFL8"/>
<comment type="caution">
    <text evidence="1">Lacks conserved residue(s) required for the propagation of feature annotation.</text>
</comment>
<protein>
    <recommendedName>
        <fullName evidence="1">Probable beta-carotene 15,15'-dioxygenase</fullName>
        <ecNumber evidence="1">1.13.11.63</ecNumber>
    </recommendedName>
</protein>
<dbReference type="InterPro" id="IPR022270">
    <property type="entry name" value="Blh_diox"/>
</dbReference>
<keyword evidence="1" id="KW-0479">Metal-binding</keyword>
<keyword evidence="1" id="KW-1133">Transmembrane helix</keyword>
<feature type="transmembrane region" description="Helical" evidence="1">
    <location>
        <begin position="160"/>
        <end position="181"/>
    </location>
</feature>
<sequence length="298" mass="34601">MEKKQQNINTFSSFMIVATFFSLWISVYFDVKAEAVLSYFLIFTFGILHGSNDLKLIQQTSGNSRKGFFLRALGSYISVILFTVLFFSFFPTLALGFFILASSYHFGEQHWASQTGKSTLSYPFFGSYGMVIFFLLFYCQAEEVSPIIYQITGLEIPTEFYLYTLTASFAVFMAIYFWWLARGEIKVNMVKELFYLAVFFIVFKTASLIWAFSIYFVIWHSIPSLMDQTRFLYGKISKSSLLAYFKTSLLYWIVSMVGLAGMYYLFQDRQGLFLSIMIYFLAAITFPHVIVMNRLNRS</sequence>
<gene>
    <name evidence="2" type="ORF">GWK09_08470</name>
</gene>
<keyword evidence="1" id="KW-0812">Transmembrane</keyword>
<keyword evidence="1 2" id="KW-0223">Dioxygenase</keyword>
<comment type="similarity">
    <text evidence="1">Belongs to the Brp/Blh beta-carotene diooxygenase family.</text>
</comment>
<name>A0A6P0UFL8_9FLAO</name>
<feature type="transmembrane region" description="Helical" evidence="1">
    <location>
        <begin position="193"/>
        <end position="220"/>
    </location>
</feature>
<comment type="catalytic activity">
    <reaction evidence="1">
        <text>all-trans-beta-carotene + O2 = 2 all-trans-retinal</text>
        <dbReference type="Rhea" id="RHEA:32887"/>
        <dbReference type="ChEBI" id="CHEBI:15379"/>
        <dbReference type="ChEBI" id="CHEBI:17579"/>
        <dbReference type="ChEBI" id="CHEBI:17898"/>
        <dbReference type="EC" id="1.13.11.63"/>
    </reaction>
</comment>
<evidence type="ECO:0000256" key="1">
    <source>
        <dbReference type="HAMAP-Rule" id="MF_02093"/>
    </source>
</evidence>
<dbReference type="Pfam" id="PF15461">
    <property type="entry name" value="BCD"/>
    <property type="match status" value="1"/>
</dbReference>
<comment type="subcellular location">
    <subcellularLocation>
        <location evidence="1">Cell membrane</location>
        <topology evidence="1">Multi-pass membrane protein</topology>
    </subcellularLocation>
</comment>
<dbReference type="GO" id="GO:0005886">
    <property type="term" value="C:plasma membrane"/>
    <property type="evidence" value="ECO:0007669"/>
    <property type="project" value="UniProtKB-SubCell"/>
</dbReference>
<dbReference type="Proteomes" id="UP000468443">
    <property type="component" value="Unassembled WGS sequence"/>
</dbReference>
<dbReference type="GO" id="GO:0016121">
    <property type="term" value="P:carotene catabolic process"/>
    <property type="evidence" value="ECO:0007669"/>
    <property type="project" value="UniProtKB-UniRule"/>
</dbReference>
<keyword evidence="3" id="KW-1185">Reference proteome</keyword>
<keyword evidence="1" id="KW-1003">Cell membrane</keyword>
<evidence type="ECO:0000313" key="2">
    <source>
        <dbReference type="EMBL" id="NER10548.1"/>
    </source>
</evidence>
<keyword evidence="1" id="KW-0472">Membrane</keyword>
<dbReference type="GO" id="GO:0010436">
    <property type="term" value="F:carotenoid dioxygenase activity"/>
    <property type="evidence" value="ECO:0007669"/>
    <property type="project" value="UniProtKB-UniRule"/>
</dbReference>
<evidence type="ECO:0000313" key="3">
    <source>
        <dbReference type="Proteomes" id="UP000468443"/>
    </source>
</evidence>
<comment type="caution">
    <text evidence="2">The sequence shown here is derived from an EMBL/GenBank/DDBJ whole genome shotgun (WGS) entry which is preliminary data.</text>
</comment>
<feature type="transmembrane region" description="Helical" evidence="1">
    <location>
        <begin position="73"/>
        <end position="100"/>
    </location>
</feature>
<comment type="cofactor">
    <cofactor evidence="1">
        <name>Fe(2+)</name>
        <dbReference type="ChEBI" id="CHEBI:29033"/>
    </cofactor>
</comment>
<proteinExistence type="inferred from homology"/>
<dbReference type="GO" id="GO:0003834">
    <property type="term" value="F:beta-carotene 15,15'-dioxygenase activity"/>
    <property type="evidence" value="ECO:0007669"/>
    <property type="project" value="UniProtKB-EC"/>
</dbReference>
<dbReference type="NCBIfam" id="TIGR03753">
    <property type="entry name" value="blh_monoox"/>
    <property type="match status" value="1"/>
</dbReference>
<feature type="transmembrane region" description="Helical" evidence="1">
    <location>
        <begin position="35"/>
        <end position="52"/>
    </location>
</feature>
<feature type="transmembrane region" description="Helical" evidence="1">
    <location>
        <begin position="241"/>
        <end position="266"/>
    </location>
</feature>
<feature type="transmembrane region" description="Helical" evidence="1">
    <location>
        <begin position="272"/>
        <end position="291"/>
    </location>
</feature>
<dbReference type="GO" id="GO:0005506">
    <property type="term" value="F:iron ion binding"/>
    <property type="evidence" value="ECO:0007669"/>
    <property type="project" value="UniProtKB-UniRule"/>
</dbReference>
<keyword evidence="1" id="KW-0408">Iron</keyword>
<organism evidence="2 3">
    <name type="scientific">Muriicola jejuensis</name>
    <dbReference type="NCBI Taxonomy" id="504488"/>
    <lineage>
        <taxon>Bacteria</taxon>
        <taxon>Pseudomonadati</taxon>
        <taxon>Bacteroidota</taxon>
        <taxon>Flavobacteriia</taxon>
        <taxon>Flavobacteriales</taxon>
        <taxon>Flavobacteriaceae</taxon>
        <taxon>Muriicola</taxon>
    </lineage>
</organism>
<comment type="function">
    <text evidence="1">Catalyzes the cleavage of beta-carotene at its central double bond (15,15') to yield two molecules of all-trans-retinal.</text>
</comment>
<dbReference type="HAMAP" id="MF_02093">
    <property type="entry name" value="Beta_carotene_diox"/>
    <property type="match status" value="1"/>
</dbReference>
<feature type="transmembrane region" description="Helical" evidence="1">
    <location>
        <begin position="120"/>
        <end position="139"/>
    </location>
</feature>
<feature type="transmembrane region" description="Helical" evidence="1">
    <location>
        <begin position="12"/>
        <end position="29"/>
    </location>
</feature>
<keyword evidence="1 2" id="KW-0560">Oxidoreductase</keyword>
<dbReference type="RefSeq" id="WP_163692733.1">
    <property type="nucleotide sequence ID" value="NZ_JAABOP010000002.1"/>
</dbReference>
<reference evidence="2 3" key="1">
    <citation type="submission" date="2020-01" db="EMBL/GenBank/DDBJ databases">
        <title>Muriicola jejuensis KCTC 22299.</title>
        <authorList>
            <person name="Wang G."/>
        </authorList>
    </citation>
    <scope>NUCLEOTIDE SEQUENCE [LARGE SCALE GENOMIC DNA]</scope>
    <source>
        <strain evidence="2 3">KCTC 22299</strain>
    </source>
</reference>
<accession>A0A6P0UFL8</accession>